<dbReference type="SMART" id="SM00249">
    <property type="entry name" value="PHD"/>
    <property type="match status" value="2"/>
</dbReference>
<protein>
    <recommendedName>
        <fullName evidence="6">Phorbol-ester/DAG-type domain-containing protein</fullName>
    </recommendedName>
</protein>
<gene>
    <name evidence="7" type="ORF">MONBRDRAFT_18112</name>
</gene>
<evidence type="ECO:0000256" key="1">
    <source>
        <dbReference type="ARBA" id="ARBA00022723"/>
    </source>
</evidence>
<feature type="domain" description="Phorbol-ester/DAG-type" evidence="6">
    <location>
        <begin position="26"/>
        <end position="79"/>
    </location>
</feature>
<evidence type="ECO:0000256" key="5">
    <source>
        <dbReference type="ARBA" id="ARBA00029450"/>
    </source>
</evidence>
<dbReference type="RefSeq" id="XP_001743759.1">
    <property type="nucleotide sequence ID" value="XM_001743707.1"/>
</dbReference>
<dbReference type="InterPro" id="IPR025258">
    <property type="entry name" value="RH_dom"/>
</dbReference>
<dbReference type="GeneID" id="5889173"/>
<dbReference type="EMBL" id="CH991545">
    <property type="protein sequence ID" value="EDQ91337.1"/>
    <property type="molecule type" value="Genomic_DNA"/>
</dbReference>
<dbReference type="GO" id="GO:0008270">
    <property type="term" value="F:zinc ion binding"/>
    <property type="evidence" value="ECO:0007669"/>
    <property type="project" value="UniProtKB-KW"/>
</dbReference>
<proteinExistence type="inferred from homology"/>
<evidence type="ECO:0000256" key="3">
    <source>
        <dbReference type="ARBA" id="ARBA00022771"/>
    </source>
</evidence>
<dbReference type="InParanoid" id="A9UU05"/>
<dbReference type="OMA" id="QCQKPIS"/>
<dbReference type="PANTHER" id="PTHR12326">
    <property type="entry name" value="PLECKSTRIN HOMOLOGY DOMAIN CONTAINING PROTEIN"/>
    <property type="match status" value="1"/>
</dbReference>
<comment type="similarity">
    <text evidence="5">Belongs to the DEF8 family.</text>
</comment>
<dbReference type="Gene3D" id="3.30.60.20">
    <property type="match status" value="1"/>
</dbReference>
<dbReference type="SUPFAM" id="SSF57889">
    <property type="entry name" value="Cysteine-rich domain"/>
    <property type="match status" value="1"/>
</dbReference>
<keyword evidence="1" id="KW-0479">Metal-binding</keyword>
<keyword evidence="4" id="KW-0862">Zinc</keyword>
<evidence type="ECO:0000256" key="2">
    <source>
        <dbReference type="ARBA" id="ARBA00022737"/>
    </source>
</evidence>
<evidence type="ECO:0000313" key="8">
    <source>
        <dbReference type="Proteomes" id="UP000001357"/>
    </source>
</evidence>
<dbReference type="InterPro" id="IPR002219">
    <property type="entry name" value="PKC_DAG/PE"/>
</dbReference>
<organism evidence="7 8">
    <name type="scientific">Monosiga brevicollis</name>
    <name type="common">Choanoflagellate</name>
    <dbReference type="NCBI Taxonomy" id="81824"/>
    <lineage>
        <taxon>Eukaryota</taxon>
        <taxon>Choanoflagellata</taxon>
        <taxon>Craspedida</taxon>
        <taxon>Salpingoecidae</taxon>
        <taxon>Monosiga</taxon>
    </lineage>
</organism>
<dbReference type="PROSITE" id="PS50081">
    <property type="entry name" value="ZF_DAG_PE_2"/>
    <property type="match status" value="1"/>
</dbReference>
<dbReference type="SMART" id="SM01175">
    <property type="entry name" value="DUF4206"/>
    <property type="match status" value="1"/>
</dbReference>
<evidence type="ECO:0000259" key="6">
    <source>
        <dbReference type="PROSITE" id="PS50081"/>
    </source>
</evidence>
<name>A9UU05_MONBE</name>
<evidence type="ECO:0000313" key="7">
    <source>
        <dbReference type="EMBL" id="EDQ91337.1"/>
    </source>
</evidence>
<dbReference type="eggNOG" id="KOG1829">
    <property type="taxonomic scope" value="Eukaryota"/>
</dbReference>
<dbReference type="PANTHER" id="PTHR12326:SF3">
    <property type="entry name" value="DIFFERENTIALLY EXPRESSED IN FDCP 8 HOMOLOG"/>
    <property type="match status" value="1"/>
</dbReference>
<dbReference type="AlphaFoldDB" id="A9UU05"/>
<keyword evidence="2" id="KW-0677">Repeat</keyword>
<dbReference type="Pfam" id="PF13901">
    <property type="entry name" value="RH_dom"/>
    <property type="match status" value="1"/>
</dbReference>
<keyword evidence="3" id="KW-0863">Zinc-finger</keyword>
<reference evidence="7 8" key="1">
    <citation type="journal article" date="2008" name="Nature">
        <title>The genome of the choanoflagellate Monosiga brevicollis and the origin of metazoans.</title>
        <authorList>
            <consortium name="JGI Sequencing"/>
            <person name="King N."/>
            <person name="Westbrook M.J."/>
            <person name="Young S.L."/>
            <person name="Kuo A."/>
            <person name="Abedin M."/>
            <person name="Chapman J."/>
            <person name="Fairclough S."/>
            <person name="Hellsten U."/>
            <person name="Isogai Y."/>
            <person name="Letunic I."/>
            <person name="Marr M."/>
            <person name="Pincus D."/>
            <person name="Putnam N."/>
            <person name="Rokas A."/>
            <person name="Wright K.J."/>
            <person name="Zuzow R."/>
            <person name="Dirks W."/>
            <person name="Good M."/>
            <person name="Goodstein D."/>
            <person name="Lemons D."/>
            <person name="Li W."/>
            <person name="Lyons J.B."/>
            <person name="Morris A."/>
            <person name="Nichols S."/>
            <person name="Richter D.J."/>
            <person name="Salamov A."/>
            <person name="Bork P."/>
            <person name="Lim W.A."/>
            <person name="Manning G."/>
            <person name="Miller W.T."/>
            <person name="McGinnis W."/>
            <person name="Shapiro H."/>
            <person name="Tjian R."/>
            <person name="Grigoriev I.V."/>
            <person name="Rokhsar D."/>
        </authorList>
    </citation>
    <scope>NUCLEOTIDE SEQUENCE [LARGE SCALE GENOMIC DNA]</scope>
    <source>
        <strain evidence="8">MX1 / ATCC 50154</strain>
    </source>
</reference>
<evidence type="ECO:0000256" key="4">
    <source>
        <dbReference type="ARBA" id="ARBA00022833"/>
    </source>
</evidence>
<dbReference type="CDD" id="cd00029">
    <property type="entry name" value="C1"/>
    <property type="match status" value="1"/>
</dbReference>
<dbReference type="FunCoup" id="A9UU05">
    <property type="interactions" value="38"/>
</dbReference>
<dbReference type="InterPro" id="IPR051366">
    <property type="entry name" value="DEF8"/>
</dbReference>
<dbReference type="Proteomes" id="UP000001357">
    <property type="component" value="Unassembled WGS sequence"/>
</dbReference>
<dbReference type="InterPro" id="IPR001965">
    <property type="entry name" value="Znf_PHD"/>
</dbReference>
<keyword evidence="8" id="KW-1185">Reference proteome</keyword>
<dbReference type="InterPro" id="IPR046349">
    <property type="entry name" value="C1-like_sf"/>
</dbReference>
<accession>A9UU05</accession>
<dbReference type="KEGG" id="mbr:MONBRDRAFT_18112"/>
<sequence length="330" mass="37922">MAQLLDLQHFEAVITANGGAEFEHKGHIFQFRDATTGSEDCEVCKRPLKVIIKASRRLQCCGCNINVHKRCHQQLERPCIKNRFPHGFPSLVTSICPNHGLGAQEYQCEECKTQLAFSGMFAEPHLCDYSGRYYCSACFKAARSVTPARVVLSWDFSKQTMSQTSRDLIVAQMDKPLLNLRELNASLFGHVESLFRARHLRRRLYRMASYVVSCSHAQEERLLRSLRERPHFVARSQMWSLVDLIELHRGDLLKVLEEVADKCEKHIRATCERCTQLGDHCELCGNSRQLFAFDDDVIRCEGCNTLYHQQCYTGPAACRRCQRMRLREAS</sequence>